<keyword evidence="3" id="KW-1185">Reference proteome</keyword>
<dbReference type="AlphaFoldDB" id="A0A9P5X8X8"/>
<feature type="non-terminal residue" evidence="2">
    <location>
        <position position="1"/>
    </location>
</feature>
<gene>
    <name evidence="2" type="ORF">P691DRAFT_676620</name>
</gene>
<sequence length="171" mass="19716">LAYLFIYVIIFLSGGMPYWYYHYHRPDTTRTTESDVEHAQPQTDSSFTCAWRSKLRRLSRAWKAYRVLIGVILPFTSRVASVSPPSKCSWAYIFMVLGLINGLVAFSICYLYEVDFSKPGETANRTLGEACWFCDRTLRFWVFIALPITWFFGCVLPLHCSSTVIVLTYSS</sequence>
<organism evidence="2 3">
    <name type="scientific">Macrolepiota fuliginosa MF-IS2</name>
    <dbReference type="NCBI Taxonomy" id="1400762"/>
    <lineage>
        <taxon>Eukaryota</taxon>
        <taxon>Fungi</taxon>
        <taxon>Dikarya</taxon>
        <taxon>Basidiomycota</taxon>
        <taxon>Agaricomycotina</taxon>
        <taxon>Agaricomycetes</taxon>
        <taxon>Agaricomycetidae</taxon>
        <taxon>Agaricales</taxon>
        <taxon>Agaricineae</taxon>
        <taxon>Agaricaceae</taxon>
        <taxon>Macrolepiota</taxon>
    </lineage>
</organism>
<evidence type="ECO:0000313" key="2">
    <source>
        <dbReference type="EMBL" id="KAF9444961.1"/>
    </source>
</evidence>
<evidence type="ECO:0000256" key="1">
    <source>
        <dbReference type="SAM" id="Phobius"/>
    </source>
</evidence>
<protein>
    <submittedName>
        <fullName evidence="2">Uncharacterized protein</fullName>
    </submittedName>
</protein>
<name>A0A9P5X8X8_9AGAR</name>
<feature type="transmembrane region" description="Helical" evidence="1">
    <location>
        <begin position="6"/>
        <end position="23"/>
    </location>
</feature>
<evidence type="ECO:0000313" key="3">
    <source>
        <dbReference type="Proteomes" id="UP000807342"/>
    </source>
</evidence>
<proteinExistence type="predicted"/>
<dbReference type="Proteomes" id="UP000807342">
    <property type="component" value="Unassembled WGS sequence"/>
</dbReference>
<comment type="caution">
    <text evidence="2">The sequence shown here is derived from an EMBL/GenBank/DDBJ whole genome shotgun (WGS) entry which is preliminary data.</text>
</comment>
<reference evidence="2" key="1">
    <citation type="submission" date="2020-11" db="EMBL/GenBank/DDBJ databases">
        <authorList>
            <consortium name="DOE Joint Genome Institute"/>
            <person name="Ahrendt S."/>
            <person name="Riley R."/>
            <person name="Andreopoulos W."/>
            <person name="Labutti K."/>
            <person name="Pangilinan J."/>
            <person name="Ruiz-Duenas F.J."/>
            <person name="Barrasa J.M."/>
            <person name="Sanchez-Garcia M."/>
            <person name="Camarero S."/>
            <person name="Miyauchi S."/>
            <person name="Serrano A."/>
            <person name="Linde D."/>
            <person name="Babiker R."/>
            <person name="Drula E."/>
            <person name="Ayuso-Fernandez I."/>
            <person name="Pacheco R."/>
            <person name="Padilla G."/>
            <person name="Ferreira P."/>
            <person name="Barriuso J."/>
            <person name="Kellner H."/>
            <person name="Castanera R."/>
            <person name="Alfaro M."/>
            <person name="Ramirez L."/>
            <person name="Pisabarro A.G."/>
            <person name="Kuo A."/>
            <person name="Tritt A."/>
            <person name="Lipzen A."/>
            <person name="He G."/>
            <person name="Yan M."/>
            <person name="Ng V."/>
            <person name="Cullen D."/>
            <person name="Martin F."/>
            <person name="Rosso M.-N."/>
            <person name="Henrissat B."/>
            <person name="Hibbett D."/>
            <person name="Martinez A.T."/>
            <person name="Grigoriev I.V."/>
        </authorList>
    </citation>
    <scope>NUCLEOTIDE SEQUENCE</scope>
    <source>
        <strain evidence="2">MF-IS2</strain>
    </source>
</reference>
<feature type="transmembrane region" description="Helical" evidence="1">
    <location>
        <begin position="64"/>
        <end position="83"/>
    </location>
</feature>
<feature type="transmembrane region" description="Helical" evidence="1">
    <location>
        <begin position="89"/>
        <end position="112"/>
    </location>
</feature>
<keyword evidence="1" id="KW-0472">Membrane</keyword>
<feature type="transmembrane region" description="Helical" evidence="1">
    <location>
        <begin position="140"/>
        <end position="169"/>
    </location>
</feature>
<keyword evidence="1" id="KW-0812">Transmembrane</keyword>
<accession>A0A9P5X8X8</accession>
<dbReference type="EMBL" id="MU151335">
    <property type="protein sequence ID" value="KAF9444961.1"/>
    <property type="molecule type" value="Genomic_DNA"/>
</dbReference>
<keyword evidence="1" id="KW-1133">Transmembrane helix</keyword>